<gene>
    <name evidence="1" type="ORF">FAUST_11577</name>
</gene>
<keyword evidence="2" id="KW-1185">Reference proteome</keyword>
<sequence>MTKRRNPPPCGPGLCHLPEKISQKTGRVGVGYYYPPLMYFASWKLKPIPGHRTPNIGPAGKDFAEIGGAGARSADRKISQKDICVGAGREYLTMNRRGVCYTAVNRWGVEKKMRWAGWAGLKLGLVVTTKISGTGHFAKKISQKCGAAPSTEKSSQKDRMGGGRRLKMTSIYGIWNGNEIWQA</sequence>
<dbReference type="AlphaFoldDB" id="A0AAN6BV07"/>
<organism evidence="1 2">
    <name type="scientific">Fusarium austroamericanum</name>
    <dbReference type="NCBI Taxonomy" id="282268"/>
    <lineage>
        <taxon>Eukaryota</taxon>
        <taxon>Fungi</taxon>
        <taxon>Dikarya</taxon>
        <taxon>Ascomycota</taxon>
        <taxon>Pezizomycotina</taxon>
        <taxon>Sordariomycetes</taxon>
        <taxon>Hypocreomycetidae</taxon>
        <taxon>Hypocreales</taxon>
        <taxon>Nectriaceae</taxon>
        <taxon>Fusarium</taxon>
    </lineage>
</organism>
<dbReference type="EMBL" id="JAAMOD010000541">
    <property type="protein sequence ID" value="KAF5227735.1"/>
    <property type="molecule type" value="Genomic_DNA"/>
</dbReference>
<evidence type="ECO:0000313" key="2">
    <source>
        <dbReference type="Proteomes" id="UP000537989"/>
    </source>
</evidence>
<dbReference type="Proteomes" id="UP000537989">
    <property type="component" value="Unassembled WGS sequence"/>
</dbReference>
<name>A0AAN6BV07_FUSAU</name>
<accession>A0AAN6BV07</accession>
<proteinExistence type="predicted"/>
<evidence type="ECO:0000313" key="1">
    <source>
        <dbReference type="EMBL" id="KAF5227735.1"/>
    </source>
</evidence>
<reference evidence="1 2" key="1">
    <citation type="submission" date="2020-02" db="EMBL/GenBank/DDBJ databases">
        <title>Identification and distribution of gene clusters putatively required for synthesis of sphingolipid metabolism inhibitors in phylogenetically diverse species of the filamentous fungus Fusarium.</title>
        <authorList>
            <person name="Kim H.-S."/>
            <person name="Busman M."/>
            <person name="Brown D.W."/>
            <person name="Divon H."/>
            <person name="Uhlig S."/>
            <person name="Proctor R.H."/>
        </authorList>
    </citation>
    <scope>NUCLEOTIDE SEQUENCE [LARGE SCALE GENOMIC DNA]</scope>
    <source>
        <strain evidence="1 2">NRRL 2903</strain>
    </source>
</reference>
<protein>
    <submittedName>
        <fullName evidence="1">Uncharacterized protein</fullName>
    </submittedName>
</protein>
<comment type="caution">
    <text evidence="1">The sequence shown here is derived from an EMBL/GenBank/DDBJ whole genome shotgun (WGS) entry which is preliminary data.</text>
</comment>